<evidence type="ECO:0000256" key="9">
    <source>
        <dbReference type="ARBA" id="ARBA00054718"/>
    </source>
</evidence>
<dbReference type="PROSITE" id="PS50893">
    <property type="entry name" value="ABC_TRANSPORTER_2"/>
    <property type="match status" value="1"/>
</dbReference>
<dbReference type="InterPro" id="IPR017871">
    <property type="entry name" value="ABC_transporter-like_CS"/>
</dbReference>
<dbReference type="GO" id="GO:0005886">
    <property type="term" value="C:plasma membrane"/>
    <property type="evidence" value="ECO:0007669"/>
    <property type="project" value="UniProtKB-ARBA"/>
</dbReference>
<dbReference type="STRING" id="158787.BSCA_0186"/>
<dbReference type="GO" id="GO:0006865">
    <property type="term" value="P:amino acid transport"/>
    <property type="evidence" value="ECO:0007669"/>
    <property type="project" value="UniProtKB-KW"/>
</dbReference>
<dbReference type="Gene3D" id="3.30.70.260">
    <property type="match status" value="1"/>
</dbReference>
<name>A0A087DDU6_9BIFI</name>
<proteinExistence type="inferred from homology"/>
<keyword evidence="3" id="KW-1003">Cell membrane</keyword>
<dbReference type="Gene3D" id="3.40.50.300">
    <property type="entry name" value="P-loop containing nucleotide triphosphate hydrolases"/>
    <property type="match status" value="1"/>
</dbReference>
<dbReference type="GO" id="GO:0005524">
    <property type="term" value="F:ATP binding"/>
    <property type="evidence" value="ECO:0007669"/>
    <property type="project" value="UniProtKB-KW"/>
</dbReference>
<keyword evidence="8" id="KW-0472">Membrane</keyword>
<evidence type="ECO:0000256" key="1">
    <source>
        <dbReference type="ARBA" id="ARBA00005417"/>
    </source>
</evidence>
<evidence type="ECO:0000256" key="3">
    <source>
        <dbReference type="ARBA" id="ARBA00022475"/>
    </source>
</evidence>
<keyword evidence="14" id="KW-1185">Reference proteome</keyword>
<feature type="domain" description="ABC transporter" evidence="12">
    <location>
        <begin position="30"/>
        <end position="269"/>
    </location>
</feature>
<keyword evidence="6" id="KW-1278">Translocase</keyword>
<dbReference type="SMART" id="SM00930">
    <property type="entry name" value="NIL"/>
    <property type="match status" value="1"/>
</dbReference>
<protein>
    <submittedName>
        <fullName evidence="13">Methionine ABC transporter ATP-binding protein</fullName>
        <ecNumber evidence="13">3.6.3.32</ecNumber>
    </submittedName>
</protein>
<evidence type="ECO:0000259" key="12">
    <source>
        <dbReference type="PROSITE" id="PS50893"/>
    </source>
</evidence>
<accession>A0A087DDU6</accession>
<dbReference type="InterPro" id="IPR003593">
    <property type="entry name" value="AAA+_ATPase"/>
</dbReference>
<evidence type="ECO:0000256" key="7">
    <source>
        <dbReference type="ARBA" id="ARBA00022970"/>
    </source>
</evidence>
<dbReference type="SUPFAM" id="SSF55021">
    <property type="entry name" value="ACT-like"/>
    <property type="match status" value="1"/>
</dbReference>
<comment type="caution">
    <text evidence="13">The sequence shown here is derived from an EMBL/GenBank/DDBJ whole genome shotgun (WGS) entry which is preliminary data.</text>
</comment>
<keyword evidence="2" id="KW-0813">Transport</keyword>
<evidence type="ECO:0000313" key="13">
    <source>
        <dbReference type="EMBL" id="KFI93696.1"/>
    </source>
</evidence>
<gene>
    <name evidence="13" type="ORF">BSCA_0186</name>
</gene>
<dbReference type="RefSeq" id="WP_171818088.1">
    <property type="nucleotide sequence ID" value="NZ_CAJPMS010000044.1"/>
</dbReference>
<comment type="subunit">
    <text evidence="10">Homodimer. Forms a membrane-associated complex with FtsX.</text>
</comment>
<dbReference type="FunFam" id="3.40.50.300:FF:000056">
    <property type="entry name" value="Cell division ATP-binding protein FtsE"/>
    <property type="match status" value="1"/>
</dbReference>
<dbReference type="CDD" id="cd03258">
    <property type="entry name" value="ABC_MetN_methionine_transporter"/>
    <property type="match status" value="1"/>
</dbReference>
<dbReference type="PROSITE" id="PS00211">
    <property type="entry name" value="ABC_TRANSPORTER_1"/>
    <property type="match status" value="1"/>
</dbReference>
<dbReference type="SUPFAM" id="SSF52540">
    <property type="entry name" value="P-loop containing nucleoside triphosphate hydrolases"/>
    <property type="match status" value="1"/>
</dbReference>
<evidence type="ECO:0000256" key="10">
    <source>
        <dbReference type="ARBA" id="ARBA00063837"/>
    </source>
</evidence>
<evidence type="ECO:0000256" key="2">
    <source>
        <dbReference type="ARBA" id="ARBA00022448"/>
    </source>
</evidence>
<dbReference type="eggNOG" id="COG1135">
    <property type="taxonomic scope" value="Bacteria"/>
</dbReference>
<dbReference type="InterPro" id="IPR045865">
    <property type="entry name" value="ACT-like_dom_sf"/>
</dbReference>
<dbReference type="Pfam" id="PF09383">
    <property type="entry name" value="NIL"/>
    <property type="match status" value="1"/>
</dbReference>
<evidence type="ECO:0000256" key="11">
    <source>
        <dbReference type="SAM" id="MobiDB-lite"/>
    </source>
</evidence>
<dbReference type="EMBL" id="JGZO01000012">
    <property type="protein sequence ID" value="KFI93696.1"/>
    <property type="molecule type" value="Genomic_DNA"/>
</dbReference>
<feature type="compositionally biased region" description="Low complexity" evidence="11">
    <location>
        <begin position="10"/>
        <end position="24"/>
    </location>
</feature>
<dbReference type="Proteomes" id="UP000029033">
    <property type="component" value="Unassembled WGS sequence"/>
</dbReference>
<comment type="similarity">
    <text evidence="1">Belongs to the ABC transporter superfamily.</text>
</comment>
<dbReference type="GO" id="GO:0016887">
    <property type="term" value="F:ATP hydrolysis activity"/>
    <property type="evidence" value="ECO:0007669"/>
    <property type="project" value="InterPro"/>
</dbReference>
<dbReference type="InterPro" id="IPR041701">
    <property type="entry name" value="MetN_ABC"/>
</dbReference>
<dbReference type="EC" id="3.6.3.32" evidence="13"/>
<dbReference type="GeneID" id="85164681"/>
<organism evidence="13 14">
    <name type="scientific">Bifidobacterium scardovii</name>
    <dbReference type="NCBI Taxonomy" id="158787"/>
    <lineage>
        <taxon>Bacteria</taxon>
        <taxon>Bacillati</taxon>
        <taxon>Actinomycetota</taxon>
        <taxon>Actinomycetes</taxon>
        <taxon>Bifidobacteriales</taxon>
        <taxon>Bifidobacteriaceae</taxon>
        <taxon>Bifidobacterium</taxon>
    </lineage>
</organism>
<evidence type="ECO:0000256" key="6">
    <source>
        <dbReference type="ARBA" id="ARBA00022967"/>
    </source>
</evidence>
<sequence length="371" mass="39797">MTEHAHDDATTGATGTPDNATGNAGEVPAVAIHDLKKIYHTEEGDKVALQGINLTIERGDIYGIIGLSGAGKSTLVRCINGLEPFDGGSLEVNGRGIGDLRPKELRSLRRRIGMIFQSFNLMPSRTVAGNVELPLLGGELDREARAARVAELLELVGLAEKADNYPSELSGGQQQRVAIARALANNPDILLSDEATSALDPNTTKSILKLLRQLHDTLGLTIVIITHQMSVVKQICNKVAVIDHGTIVEEGRLFDIFVNPQAPLTKSFVATTSNLDKVNDLIEEHSPLVSVGDGGVLLRMRYISKEVSEALVSHISRQFDIDVNIVFGDIDVVEGSPLGGLVVVITGDRNNILAAIDYLKNRNIGIEVLAS</sequence>
<keyword evidence="4" id="KW-0547">Nucleotide-binding</keyword>
<keyword evidence="7" id="KW-0029">Amino-acid transport</keyword>
<evidence type="ECO:0000256" key="5">
    <source>
        <dbReference type="ARBA" id="ARBA00022840"/>
    </source>
</evidence>
<dbReference type="InterPro" id="IPR018449">
    <property type="entry name" value="NIL_domain"/>
</dbReference>
<dbReference type="InterPro" id="IPR003439">
    <property type="entry name" value="ABC_transporter-like_ATP-bd"/>
</dbReference>
<dbReference type="PANTHER" id="PTHR43166:SF30">
    <property type="entry name" value="METHIONINE IMPORT ATP-BINDING PROTEIN METN"/>
    <property type="match status" value="1"/>
</dbReference>
<dbReference type="InterPro" id="IPR027417">
    <property type="entry name" value="P-loop_NTPase"/>
</dbReference>
<dbReference type="AlphaFoldDB" id="A0A087DDU6"/>
<dbReference type="Pfam" id="PF00005">
    <property type="entry name" value="ABC_tran"/>
    <property type="match status" value="1"/>
</dbReference>
<comment type="function">
    <text evidence="9">Part of the ABC transporter FtsEX involved in cellular division. Has ATPase activity.</text>
</comment>
<evidence type="ECO:0000256" key="8">
    <source>
        <dbReference type="ARBA" id="ARBA00023136"/>
    </source>
</evidence>
<dbReference type="InterPro" id="IPR050086">
    <property type="entry name" value="MetN_ABC_transporter-like"/>
</dbReference>
<keyword evidence="13" id="KW-0378">Hydrolase</keyword>
<dbReference type="SMART" id="SM00382">
    <property type="entry name" value="AAA"/>
    <property type="match status" value="1"/>
</dbReference>
<dbReference type="PANTHER" id="PTHR43166">
    <property type="entry name" value="AMINO ACID IMPORT ATP-BINDING PROTEIN"/>
    <property type="match status" value="1"/>
</dbReference>
<feature type="region of interest" description="Disordered" evidence="11">
    <location>
        <begin position="1"/>
        <end position="24"/>
    </location>
</feature>
<reference evidence="13 14" key="1">
    <citation type="submission" date="2014-03" db="EMBL/GenBank/DDBJ databases">
        <title>Genomics of Bifidobacteria.</title>
        <authorList>
            <person name="Ventura M."/>
            <person name="Milani C."/>
            <person name="Lugli G.A."/>
        </authorList>
    </citation>
    <scope>NUCLEOTIDE SEQUENCE [LARGE SCALE GENOMIC DNA]</scope>
    <source>
        <strain evidence="13 14">LMG 21589</strain>
    </source>
</reference>
<keyword evidence="5 13" id="KW-0067">ATP-binding</keyword>
<evidence type="ECO:0000256" key="4">
    <source>
        <dbReference type="ARBA" id="ARBA00022741"/>
    </source>
</evidence>
<evidence type="ECO:0000313" key="14">
    <source>
        <dbReference type="Proteomes" id="UP000029033"/>
    </source>
</evidence>